<protein>
    <submittedName>
        <fullName evidence="1">N-6-adenine-methyltransferase</fullName>
    </submittedName>
</protein>
<dbReference type="RefSeq" id="WP_075730323.1">
    <property type="nucleotide sequence ID" value="NZ_BJNB01000016.1"/>
</dbReference>
<proteinExistence type="predicted"/>
<gene>
    <name evidence="1" type="ORF">CFL01nite_12520</name>
</gene>
<dbReference type="InterPro" id="IPR008593">
    <property type="entry name" value="Dam_MeTrfase"/>
</dbReference>
<comment type="caution">
    <text evidence="1">The sequence shown here is derived from an EMBL/GenBank/DDBJ whole genome shotgun (WGS) entry which is preliminary data.</text>
</comment>
<dbReference type="Proteomes" id="UP000315353">
    <property type="component" value="Unassembled WGS sequence"/>
</dbReference>
<dbReference type="GO" id="GO:0003677">
    <property type="term" value="F:DNA binding"/>
    <property type="evidence" value="ECO:0007669"/>
    <property type="project" value="InterPro"/>
</dbReference>
<dbReference type="GeneID" id="82880941"/>
<sequence>MTSGFVHESSVSDSVEWFTPAWVFERLGARFDLDPCSPGKGLTHVPASHHLTVKEDGLTSPWVGRVWCNPPYGPGIEKWLGKCSQLSADAVGSAIALVPNRTDTRWFQKAMADADATLFLAGRIKFHRGDKDAPPTGSPGTGSALIAYGDWAADTLRKCSLPGFYIGSASMKGRADAKQ</sequence>
<dbReference type="GO" id="GO:0009307">
    <property type="term" value="P:DNA restriction-modification system"/>
    <property type="evidence" value="ECO:0007669"/>
    <property type="project" value="InterPro"/>
</dbReference>
<dbReference type="GO" id="GO:0009007">
    <property type="term" value="F:site-specific DNA-methyltransferase (adenine-specific) activity"/>
    <property type="evidence" value="ECO:0007669"/>
    <property type="project" value="InterPro"/>
</dbReference>
<name>A0AB73B782_CORFL</name>
<dbReference type="EMBL" id="BJNB01000016">
    <property type="protein sequence ID" value="GEB97757.1"/>
    <property type="molecule type" value="Genomic_DNA"/>
</dbReference>
<organism evidence="1 2">
    <name type="scientific">Corynebacterium flavescens</name>
    <dbReference type="NCBI Taxonomy" id="28028"/>
    <lineage>
        <taxon>Bacteria</taxon>
        <taxon>Bacillati</taxon>
        <taxon>Actinomycetota</taxon>
        <taxon>Actinomycetes</taxon>
        <taxon>Mycobacteriales</taxon>
        <taxon>Corynebacteriaceae</taxon>
        <taxon>Corynebacterium</taxon>
    </lineage>
</organism>
<evidence type="ECO:0000313" key="2">
    <source>
        <dbReference type="Proteomes" id="UP000315353"/>
    </source>
</evidence>
<dbReference type="AlphaFoldDB" id="A0AB73B782"/>
<dbReference type="Pfam" id="PF05869">
    <property type="entry name" value="Dam"/>
    <property type="match status" value="1"/>
</dbReference>
<reference evidence="1 2" key="1">
    <citation type="submission" date="2019-06" db="EMBL/GenBank/DDBJ databases">
        <title>Whole genome shotgun sequence of Corynebacterium flavescens NBRC 14136.</title>
        <authorList>
            <person name="Hosoyama A."/>
            <person name="Uohara A."/>
            <person name="Ohji S."/>
            <person name="Ichikawa N."/>
        </authorList>
    </citation>
    <scope>NUCLEOTIDE SEQUENCE [LARGE SCALE GENOMIC DNA]</scope>
    <source>
        <strain evidence="1 2">NBRC 14136</strain>
    </source>
</reference>
<evidence type="ECO:0000313" key="1">
    <source>
        <dbReference type="EMBL" id="GEB97757.1"/>
    </source>
</evidence>
<accession>A0AB73B782</accession>